<evidence type="ECO:0000313" key="2">
    <source>
        <dbReference type="EMBL" id="TQM35727.1"/>
    </source>
</evidence>
<dbReference type="InterPro" id="IPR050855">
    <property type="entry name" value="NDM-1-like"/>
</dbReference>
<keyword evidence="3" id="KW-1185">Reference proteome</keyword>
<dbReference type="PANTHER" id="PTHR42951:SF4">
    <property type="entry name" value="ACYL-COENZYME A THIOESTERASE MBLAC2"/>
    <property type="match status" value="1"/>
</dbReference>
<dbReference type="GO" id="GO:0016787">
    <property type="term" value="F:hydrolase activity"/>
    <property type="evidence" value="ECO:0007669"/>
    <property type="project" value="UniProtKB-KW"/>
</dbReference>
<dbReference type="EMBL" id="VFPH01000003">
    <property type="protein sequence ID" value="TQM35727.1"/>
    <property type="molecule type" value="Genomic_DNA"/>
</dbReference>
<feature type="domain" description="Metallo-beta-lactamase" evidence="1">
    <location>
        <begin position="72"/>
        <end position="258"/>
    </location>
</feature>
<comment type="caution">
    <text evidence="2">The sequence shown here is derived from an EMBL/GenBank/DDBJ whole genome shotgun (WGS) entry which is preliminary data.</text>
</comment>
<reference evidence="2 3" key="1">
    <citation type="submission" date="2019-06" db="EMBL/GenBank/DDBJ databases">
        <title>Sequencing the genomes of 1000 actinobacteria strains.</title>
        <authorList>
            <person name="Klenk H.-P."/>
        </authorList>
    </citation>
    <scope>NUCLEOTIDE SEQUENCE [LARGE SCALE GENOMIC DNA]</scope>
    <source>
        <strain evidence="2 3">DSM 45511</strain>
    </source>
</reference>
<organism evidence="2 3">
    <name type="scientific">Pseudonocardia cypriaca</name>
    <dbReference type="NCBI Taxonomy" id="882449"/>
    <lineage>
        <taxon>Bacteria</taxon>
        <taxon>Bacillati</taxon>
        <taxon>Actinomycetota</taxon>
        <taxon>Actinomycetes</taxon>
        <taxon>Pseudonocardiales</taxon>
        <taxon>Pseudonocardiaceae</taxon>
        <taxon>Pseudonocardia</taxon>
    </lineage>
</organism>
<dbReference type="PANTHER" id="PTHR42951">
    <property type="entry name" value="METALLO-BETA-LACTAMASE DOMAIN-CONTAINING"/>
    <property type="match status" value="1"/>
</dbReference>
<gene>
    <name evidence="2" type="ORF">FB388_7167</name>
</gene>
<evidence type="ECO:0000259" key="1">
    <source>
        <dbReference type="SMART" id="SM00849"/>
    </source>
</evidence>
<dbReference type="SUPFAM" id="SSF56281">
    <property type="entry name" value="Metallo-hydrolase/oxidoreductase"/>
    <property type="match status" value="1"/>
</dbReference>
<proteinExistence type="predicted"/>
<sequence>MLVGGGGSAVPLPFRGMQVVRVPSRRRPINPRPLVAVLAAAVLTGCTGAAATAVDEPVERPVGRYASANPGSVNTLWMEGPQGLVVVDAQRSMTDGRRAVAEVRRTGRPVAAILITHAHPDHVGGIGVFSEAFPEVPVYASGATATTIATDGQGFYELTRGLPGADYAAEMTVPDRLIAPGEVLEVGGLRVETAEFGPGESESATAFYEPASGALFAGDLVAAEMTPALLEGHSCGWLTDLDRLEARFPDARTIHPGHGDPGPADELVAAQRDYLREFRELVRTATAAGSPGGAAVDEAERSSIIAGTERSYPGFPSVASLPTLMDENVRAVAAEIAAEDLATLPPSCRGS</sequence>
<dbReference type="Gene3D" id="3.60.15.10">
    <property type="entry name" value="Ribonuclease Z/Hydroxyacylglutathione hydrolase-like"/>
    <property type="match status" value="1"/>
</dbReference>
<accession>A0A543FPG6</accession>
<protein>
    <submittedName>
        <fullName evidence="2">Glyoxylase-like metal-dependent hydrolase (Beta-lactamase superfamily II)</fullName>
    </submittedName>
</protein>
<dbReference type="CDD" id="cd16282">
    <property type="entry name" value="metallo-hydrolase-like_MBL-fold"/>
    <property type="match status" value="1"/>
</dbReference>
<dbReference type="SMART" id="SM00849">
    <property type="entry name" value="Lactamase_B"/>
    <property type="match status" value="1"/>
</dbReference>
<dbReference type="Proteomes" id="UP000319818">
    <property type="component" value="Unassembled WGS sequence"/>
</dbReference>
<dbReference type="Pfam" id="PF00753">
    <property type="entry name" value="Lactamase_B"/>
    <property type="match status" value="1"/>
</dbReference>
<dbReference type="AlphaFoldDB" id="A0A543FPG6"/>
<dbReference type="InterPro" id="IPR036866">
    <property type="entry name" value="RibonucZ/Hydroxyglut_hydro"/>
</dbReference>
<keyword evidence="2" id="KW-0378">Hydrolase</keyword>
<dbReference type="InterPro" id="IPR001279">
    <property type="entry name" value="Metallo-B-lactamas"/>
</dbReference>
<name>A0A543FPG6_9PSEU</name>
<evidence type="ECO:0000313" key="3">
    <source>
        <dbReference type="Proteomes" id="UP000319818"/>
    </source>
</evidence>